<evidence type="ECO:0000313" key="1">
    <source>
        <dbReference type="EMBL" id="URD77095.1"/>
    </source>
</evidence>
<dbReference type="EMBL" id="CP097502">
    <property type="protein sequence ID" value="URD77095.1"/>
    <property type="molecule type" value="Genomic_DNA"/>
</dbReference>
<keyword evidence="2" id="KW-1185">Reference proteome</keyword>
<dbReference type="AlphaFoldDB" id="A0A9E7EGN8"/>
<name>A0A9E7EGN8_9LILI</name>
<organism evidence="1 2">
    <name type="scientific">Musa troglodytarum</name>
    <name type="common">fe'i banana</name>
    <dbReference type="NCBI Taxonomy" id="320322"/>
    <lineage>
        <taxon>Eukaryota</taxon>
        <taxon>Viridiplantae</taxon>
        <taxon>Streptophyta</taxon>
        <taxon>Embryophyta</taxon>
        <taxon>Tracheophyta</taxon>
        <taxon>Spermatophyta</taxon>
        <taxon>Magnoliopsida</taxon>
        <taxon>Liliopsida</taxon>
        <taxon>Zingiberales</taxon>
        <taxon>Musaceae</taxon>
        <taxon>Musa</taxon>
    </lineage>
</organism>
<evidence type="ECO:0000313" key="2">
    <source>
        <dbReference type="Proteomes" id="UP001055439"/>
    </source>
</evidence>
<reference evidence="1" key="1">
    <citation type="submission" date="2022-05" db="EMBL/GenBank/DDBJ databases">
        <title>The Musa troglodytarum L. genome provides insights into the mechanism of non-climacteric behaviour and enrichment of carotenoids.</title>
        <authorList>
            <person name="Wang J."/>
        </authorList>
    </citation>
    <scope>NUCLEOTIDE SEQUENCE</scope>
    <source>
        <tissue evidence="1">Leaf</tissue>
    </source>
</reference>
<accession>A0A9E7EGN8</accession>
<gene>
    <name evidence="1" type="ORF">MUK42_36401</name>
</gene>
<proteinExistence type="predicted"/>
<dbReference type="Proteomes" id="UP001055439">
    <property type="component" value="Chromosome 1"/>
</dbReference>
<sequence length="85" mass="9378">MDYFCCHNYSFASETCCLSSLTGIHILWFPDVSLTMNGGGFTAVCLYPLLLPACGNQTCRVERELEQMARLPCPVGVLSCSFRST</sequence>
<protein>
    <submittedName>
        <fullName evidence="1">Uncharacterized protein</fullName>
    </submittedName>
</protein>